<name>A0ABP3G372_9ACTN</name>
<reference evidence="2" key="1">
    <citation type="journal article" date="2019" name="Int. J. Syst. Evol. Microbiol.">
        <title>The Global Catalogue of Microorganisms (GCM) 10K type strain sequencing project: providing services to taxonomists for standard genome sequencing and annotation.</title>
        <authorList>
            <consortium name="The Broad Institute Genomics Platform"/>
            <consortium name="The Broad Institute Genome Sequencing Center for Infectious Disease"/>
            <person name="Wu L."/>
            <person name="Ma J."/>
        </authorList>
    </citation>
    <scope>NUCLEOTIDE SEQUENCE [LARGE SCALE GENOMIC DNA]</scope>
    <source>
        <strain evidence="2">JCM 3146</strain>
    </source>
</reference>
<keyword evidence="2" id="KW-1185">Reference proteome</keyword>
<dbReference type="Proteomes" id="UP001501822">
    <property type="component" value="Unassembled WGS sequence"/>
</dbReference>
<evidence type="ECO:0000313" key="2">
    <source>
        <dbReference type="Proteomes" id="UP001501822"/>
    </source>
</evidence>
<dbReference type="InterPro" id="IPR011051">
    <property type="entry name" value="RmlC_Cupin_sf"/>
</dbReference>
<protein>
    <submittedName>
        <fullName evidence="1">Uncharacterized protein</fullName>
    </submittedName>
</protein>
<dbReference type="RefSeq" id="WP_252805402.1">
    <property type="nucleotide sequence ID" value="NZ_BAAABM010000016.1"/>
</dbReference>
<dbReference type="EMBL" id="BAAABM010000016">
    <property type="protein sequence ID" value="GAA0331569.1"/>
    <property type="molecule type" value="Genomic_DNA"/>
</dbReference>
<organism evidence="1 2">
    <name type="scientific">Actinoallomurus spadix</name>
    <dbReference type="NCBI Taxonomy" id="79912"/>
    <lineage>
        <taxon>Bacteria</taxon>
        <taxon>Bacillati</taxon>
        <taxon>Actinomycetota</taxon>
        <taxon>Actinomycetes</taxon>
        <taxon>Streptosporangiales</taxon>
        <taxon>Thermomonosporaceae</taxon>
        <taxon>Actinoallomurus</taxon>
    </lineage>
</organism>
<dbReference type="SUPFAM" id="SSF51182">
    <property type="entry name" value="RmlC-like cupins"/>
    <property type="match status" value="1"/>
</dbReference>
<comment type="caution">
    <text evidence="1">The sequence shown here is derived from an EMBL/GenBank/DDBJ whole genome shotgun (WGS) entry which is preliminary data.</text>
</comment>
<accession>A0ABP3G372</accession>
<sequence>MNLSVIPDLTMQGSDSPYATRPTVTVGRLAGLVRELAARPGDWWHLARFDGVPVRLPGESEILLYGWPPGRRAAPAADVLAVLAGELSERTITDHGVAERAVRANRIRVYGAGHPRELVNPGPAYAVSLHATV</sequence>
<evidence type="ECO:0000313" key="1">
    <source>
        <dbReference type="EMBL" id="GAA0331569.1"/>
    </source>
</evidence>
<proteinExistence type="predicted"/>
<gene>
    <name evidence="1" type="ORF">GCM10010151_21780</name>
</gene>